<keyword evidence="3" id="KW-1185">Reference proteome</keyword>
<dbReference type="EMBL" id="NAJQ01001410">
    <property type="protein sequence ID" value="TKA59652.1"/>
    <property type="molecule type" value="Genomic_DNA"/>
</dbReference>
<comment type="caution">
    <text evidence="2">The sequence shown here is derived from an EMBL/GenBank/DDBJ whole genome shotgun (WGS) entry which is preliminary data.</text>
</comment>
<accession>A0A4U0WAU5</accession>
<dbReference type="Pfam" id="PF06912">
    <property type="entry name" value="DUF1275"/>
    <property type="match status" value="1"/>
</dbReference>
<evidence type="ECO:0000256" key="1">
    <source>
        <dbReference type="SAM" id="Phobius"/>
    </source>
</evidence>
<sequence>MSTGVGLPELNTTMITGALVQLSNDPRLFRFHNPARTRRLLFYLSFFVGCSVGATVVRGREAWPGLLLTALVKAVVAVSLLWNQGIESLPRVEEETTEGGGRWGAASLMSMIIWGE</sequence>
<feature type="transmembrane region" description="Helical" evidence="1">
    <location>
        <begin position="40"/>
        <end position="57"/>
    </location>
</feature>
<dbReference type="InterPro" id="IPR010699">
    <property type="entry name" value="DUF1275"/>
</dbReference>
<dbReference type="AlphaFoldDB" id="A0A4U0WAU5"/>
<dbReference type="OrthoDB" id="10432002at2759"/>
<name>A0A4U0WAU5_9PEZI</name>
<reference evidence="2 3" key="1">
    <citation type="submission" date="2017-03" db="EMBL/GenBank/DDBJ databases">
        <title>Genomes of endolithic fungi from Antarctica.</title>
        <authorList>
            <person name="Coleine C."/>
            <person name="Masonjones S."/>
            <person name="Stajich J.E."/>
        </authorList>
    </citation>
    <scope>NUCLEOTIDE SEQUENCE [LARGE SCALE GENOMIC DNA]</scope>
    <source>
        <strain evidence="2 3">CCFEE 5184</strain>
    </source>
</reference>
<keyword evidence="1" id="KW-1133">Transmembrane helix</keyword>
<feature type="transmembrane region" description="Helical" evidence="1">
    <location>
        <begin position="63"/>
        <end position="82"/>
    </location>
</feature>
<gene>
    <name evidence="2" type="ORF">B0A55_12819</name>
</gene>
<organism evidence="2 3">
    <name type="scientific">Friedmanniomyces simplex</name>
    <dbReference type="NCBI Taxonomy" id="329884"/>
    <lineage>
        <taxon>Eukaryota</taxon>
        <taxon>Fungi</taxon>
        <taxon>Dikarya</taxon>
        <taxon>Ascomycota</taxon>
        <taxon>Pezizomycotina</taxon>
        <taxon>Dothideomycetes</taxon>
        <taxon>Dothideomycetidae</taxon>
        <taxon>Mycosphaerellales</taxon>
        <taxon>Teratosphaeriaceae</taxon>
        <taxon>Friedmanniomyces</taxon>
    </lineage>
</organism>
<dbReference type="Proteomes" id="UP000309340">
    <property type="component" value="Unassembled WGS sequence"/>
</dbReference>
<dbReference type="STRING" id="329884.A0A4U0WAU5"/>
<dbReference type="PANTHER" id="PTHR37488">
    <property type="entry name" value="DUF1275 DOMAIN-CONTAINING PROTEIN"/>
    <property type="match status" value="1"/>
</dbReference>
<evidence type="ECO:0000313" key="3">
    <source>
        <dbReference type="Proteomes" id="UP000309340"/>
    </source>
</evidence>
<proteinExistence type="predicted"/>
<evidence type="ECO:0000313" key="2">
    <source>
        <dbReference type="EMBL" id="TKA59652.1"/>
    </source>
</evidence>
<keyword evidence="1" id="KW-0472">Membrane</keyword>
<keyword evidence="1" id="KW-0812">Transmembrane</keyword>
<dbReference type="PANTHER" id="PTHR37488:SF2">
    <property type="entry name" value="DUF1275 DOMAIN-CONTAINING PROTEIN"/>
    <property type="match status" value="1"/>
</dbReference>
<protein>
    <submittedName>
        <fullName evidence="2">Uncharacterized protein</fullName>
    </submittedName>
</protein>